<accession>A0A0B1YUN8</accession>
<evidence type="ECO:0000313" key="1">
    <source>
        <dbReference type="EMBL" id="KHK62439.1"/>
    </source>
</evidence>
<protein>
    <submittedName>
        <fullName evidence="1">Uncharacterized protein</fullName>
    </submittedName>
</protein>
<dbReference type="RefSeq" id="WP_039593515.1">
    <property type="nucleotide sequence ID" value="NZ_CP142104.1"/>
</dbReference>
<comment type="caution">
    <text evidence="1">The sequence shown here is derived from an EMBL/GenBank/DDBJ whole genome shotgun (WGS) entry which is preliminary data.</text>
</comment>
<reference evidence="2" key="1">
    <citation type="submission" date="2015-03" db="EMBL/GenBank/DDBJ databases">
        <title>Pseudomonas frederiksbergensis hydrocarbon degrader.</title>
        <authorList>
            <person name="Brown L.M."/>
            <person name="Ruiz O.N."/>
            <person name="Mueller S."/>
            <person name="Gunasekera T.S."/>
        </authorList>
    </citation>
    <scope>NUCLEOTIDE SEQUENCE [LARGE SCALE GENOMIC DNA]</scope>
    <source>
        <strain evidence="2">SI8</strain>
    </source>
</reference>
<proteinExistence type="predicted"/>
<organism evidence="1 2">
    <name type="scientific">Pseudomonas frederiksbergensis</name>
    <dbReference type="NCBI Taxonomy" id="104087"/>
    <lineage>
        <taxon>Bacteria</taxon>
        <taxon>Pseudomonadati</taxon>
        <taxon>Pseudomonadota</taxon>
        <taxon>Gammaproteobacteria</taxon>
        <taxon>Pseudomonadales</taxon>
        <taxon>Pseudomonadaceae</taxon>
        <taxon>Pseudomonas</taxon>
    </lineage>
</organism>
<name>A0A0B1YUN8_9PSED</name>
<dbReference type="OrthoDB" id="6843067at2"/>
<sequence>MEILESNVSVEQSVELVSARINRRKALASTMRRMRRSAVQSLQDNPTKEMDALMLGDALVGYGQGMSLNNMAIMENLMTMAIMEANFEVPGGKNTRGWYDAFIRCLQDLGCFVADDGYSRYSESSLQVDMDLVISDIVKGIVDGVKASIPAATVLGSVVNTTIDGLKQDKETLNLFGTQAKAADGARLSVIPCEQLSNGILIASSSSVKQTGSSSNGGVLFVNWRASAREIFRGKSFVTFNPARYEDYRQEIEEYLGVHRREVLSKRFSRRKHA</sequence>
<dbReference type="AlphaFoldDB" id="A0A0B1YUN8"/>
<dbReference type="EMBL" id="JQGJ01000018">
    <property type="protein sequence ID" value="KHK62439.1"/>
    <property type="molecule type" value="Genomic_DNA"/>
</dbReference>
<dbReference type="Proteomes" id="UP000030949">
    <property type="component" value="Unassembled WGS sequence"/>
</dbReference>
<evidence type="ECO:0000313" key="2">
    <source>
        <dbReference type="Proteomes" id="UP000030949"/>
    </source>
</evidence>
<gene>
    <name evidence="1" type="ORF">JZ00_23070</name>
</gene>